<dbReference type="PANTHER" id="PTHR43618">
    <property type="entry name" value="7-ALPHA-HYDROXYSTEROID DEHYDROGENASE"/>
    <property type="match status" value="1"/>
</dbReference>
<evidence type="ECO:0000256" key="4">
    <source>
        <dbReference type="SAM" id="MobiDB-lite"/>
    </source>
</evidence>
<reference evidence="6" key="1">
    <citation type="submission" date="2017-03" db="EMBL/GenBank/DDBJ databases">
        <title>Genomes of endolithic fungi from Antarctica.</title>
        <authorList>
            <person name="Coleine C."/>
            <person name="Masonjones S."/>
            <person name="Stajich J.E."/>
        </authorList>
    </citation>
    <scope>NUCLEOTIDE SEQUENCE [LARGE SCALE GENOMIC DNA]</scope>
    <source>
        <strain evidence="6">CCFEE 5527</strain>
    </source>
</reference>
<dbReference type="PANTHER" id="PTHR43618:SF1">
    <property type="entry name" value="SHORT CHAIN DEHYDROGENASE_REDUCTASE"/>
    <property type="match status" value="1"/>
</dbReference>
<dbReference type="SUPFAM" id="SSF51735">
    <property type="entry name" value="NAD(P)-binding Rossmann-fold domains"/>
    <property type="match status" value="1"/>
</dbReference>
<keyword evidence="6" id="KW-1185">Reference proteome</keyword>
<accession>A0A1V8SCH5</accession>
<protein>
    <recommendedName>
        <fullName evidence="7">NAD(P)-binding protein</fullName>
    </recommendedName>
</protein>
<gene>
    <name evidence="5" type="ORF">B0A48_17419</name>
</gene>
<dbReference type="InParanoid" id="A0A1V8SCH5"/>
<evidence type="ECO:0000313" key="5">
    <source>
        <dbReference type="EMBL" id="OQN96865.1"/>
    </source>
</evidence>
<dbReference type="OrthoDB" id="2962696at2759"/>
<dbReference type="CDD" id="cd05233">
    <property type="entry name" value="SDR_c"/>
    <property type="match status" value="1"/>
</dbReference>
<feature type="region of interest" description="Disordered" evidence="4">
    <location>
        <begin position="232"/>
        <end position="260"/>
    </location>
</feature>
<name>A0A1V8SCH5_9PEZI</name>
<dbReference type="EMBL" id="NAJO01000060">
    <property type="protein sequence ID" value="OQN96865.1"/>
    <property type="molecule type" value="Genomic_DNA"/>
</dbReference>
<keyword evidence="3" id="KW-0560">Oxidoreductase</keyword>
<evidence type="ECO:0000256" key="1">
    <source>
        <dbReference type="ARBA" id="ARBA00006484"/>
    </source>
</evidence>
<sequence length="297" mass="31889">MASTSQFNASSLYDMSSFVAVITGGGTGIGLMAAQALAANGAKVYILGRRLEALQAAAESHDPSGPRGGSIIPFGPCDVTKKDDLERIVKELGEKEKYINLLCCNAGIGGPKAEPDESDAKNLKKTLWESESVEQWGETYKTDVTAVYFTTVAFLPLLQASIQPNGPSERFVPSVITTSSMSGQMRHAQGHFSYNAAKAATVHLTKLMSSEFQRTWIRVNSIAPGYFPSEMTAQESDEKQKSELPAEKVQEKGHVPAMRGGRETEMGMAFLFLAKNAYVNGQILTIDGGVLNVVGGQ</sequence>
<dbReference type="AlphaFoldDB" id="A0A1V8SCH5"/>
<dbReference type="Gene3D" id="3.40.50.720">
    <property type="entry name" value="NAD(P)-binding Rossmann-like Domain"/>
    <property type="match status" value="1"/>
</dbReference>
<evidence type="ECO:0000256" key="3">
    <source>
        <dbReference type="ARBA" id="ARBA00023002"/>
    </source>
</evidence>
<dbReference type="STRING" id="1507870.A0A1V8SCH5"/>
<evidence type="ECO:0000313" key="6">
    <source>
        <dbReference type="Proteomes" id="UP000192596"/>
    </source>
</evidence>
<dbReference type="InterPro" id="IPR002347">
    <property type="entry name" value="SDR_fam"/>
</dbReference>
<comment type="caution">
    <text evidence="5">The sequence shown here is derived from an EMBL/GenBank/DDBJ whole genome shotgun (WGS) entry which is preliminary data.</text>
</comment>
<organism evidence="5 6">
    <name type="scientific">Cryoendolithus antarcticus</name>
    <dbReference type="NCBI Taxonomy" id="1507870"/>
    <lineage>
        <taxon>Eukaryota</taxon>
        <taxon>Fungi</taxon>
        <taxon>Dikarya</taxon>
        <taxon>Ascomycota</taxon>
        <taxon>Pezizomycotina</taxon>
        <taxon>Dothideomycetes</taxon>
        <taxon>Dothideomycetidae</taxon>
        <taxon>Cladosporiales</taxon>
        <taxon>Cladosporiaceae</taxon>
        <taxon>Cryoendolithus</taxon>
    </lineage>
</organism>
<evidence type="ECO:0008006" key="7">
    <source>
        <dbReference type="Google" id="ProtNLM"/>
    </source>
</evidence>
<dbReference type="Pfam" id="PF00106">
    <property type="entry name" value="adh_short"/>
    <property type="match status" value="1"/>
</dbReference>
<dbReference type="InterPro" id="IPR052178">
    <property type="entry name" value="Sec_Metab_Biosynth_SDR"/>
</dbReference>
<dbReference type="PRINTS" id="PR00081">
    <property type="entry name" value="GDHRDH"/>
</dbReference>
<dbReference type="GO" id="GO:0016491">
    <property type="term" value="F:oxidoreductase activity"/>
    <property type="evidence" value="ECO:0007669"/>
    <property type="project" value="UniProtKB-KW"/>
</dbReference>
<dbReference type="Proteomes" id="UP000192596">
    <property type="component" value="Unassembled WGS sequence"/>
</dbReference>
<dbReference type="InterPro" id="IPR036291">
    <property type="entry name" value="NAD(P)-bd_dom_sf"/>
</dbReference>
<feature type="compositionally biased region" description="Basic and acidic residues" evidence="4">
    <location>
        <begin position="236"/>
        <end position="260"/>
    </location>
</feature>
<keyword evidence="2" id="KW-0521">NADP</keyword>
<proteinExistence type="inferred from homology"/>
<evidence type="ECO:0000256" key="2">
    <source>
        <dbReference type="ARBA" id="ARBA00022857"/>
    </source>
</evidence>
<comment type="similarity">
    <text evidence="1">Belongs to the short-chain dehydrogenases/reductases (SDR) family.</text>
</comment>